<dbReference type="AlphaFoldDB" id="A0AAD4AJK3"/>
<keyword evidence="9 10" id="KW-0472">Membrane</keyword>
<dbReference type="PANTHER" id="PTHR36122">
    <property type="entry name" value="NICOTINAMIDE RIBOSIDE TRANSPORTER PNUC"/>
    <property type="match status" value="1"/>
</dbReference>
<evidence type="ECO:0000256" key="8">
    <source>
        <dbReference type="ARBA" id="ARBA00022989"/>
    </source>
</evidence>
<evidence type="ECO:0000256" key="2">
    <source>
        <dbReference type="ARBA" id="ARBA00004651"/>
    </source>
</evidence>
<evidence type="ECO:0000256" key="5">
    <source>
        <dbReference type="ARBA" id="ARBA00022448"/>
    </source>
</evidence>
<comment type="subcellular location">
    <subcellularLocation>
        <location evidence="2">Cell membrane</location>
        <topology evidence="2">Multi-pass membrane protein</topology>
    </subcellularLocation>
</comment>
<evidence type="ECO:0000313" key="11">
    <source>
        <dbReference type="EMBL" id="KAF7772273.1"/>
    </source>
</evidence>
<dbReference type="InterPro" id="IPR006419">
    <property type="entry name" value="NMN_transpt_PnuC"/>
</dbReference>
<dbReference type="NCBIfam" id="TIGR01528">
    <property type="entry name" value="NMN_trans_PnuC"/>
    <property type="match status" value="1"/>
</dbReference>
<comment type="function">
    <text evidence="1">Required for nicotinamide riboside transport across the inner membrane.</text>
</comment>
<accession>A0AAD4AJK3</accession>
<dbReference type="GO" id="GO:0034257">
    <property type="term" value="F:nicotinamide riboside transmembrane transporter activity"/>
    <property type="evidence" value="ECO:0007669"/>
    <property type="project" value="InterPro"/>
</dbReference>
<reference evidence="11" key="2">
    <citation type="submission" date="2015-03" db="EMBL/GenBank/DDBJ databases">
        <title>Genome sequence of Pseudoalteromonas citrea.</title>
        <authorList>
            <person name="Xie B.-B."/>
            <person name="Rong J.-C."/>
            <person name="Qin Q.-L."/>
            <person name="Zhang Y.-Z."/>
        </authorList>
    </citation>
    <scope>NUCLEOTIDE SEQUENCE</scope>
    <source>
        <strain evidence="11">DSM 8771</strain>
    </source>
</reference>
<feature type="transmembrane region" description="Helical" evidence="10">
    <location>
        <begin position="101"/>
        <end position="118"/>
    </location>
</feature>
<proteinExistence type="inferred from homology"/>
<feature type="transmembrane region" description="Helical" evidence="10">
    <location>
        <begin position="174"/>
        <end position="193"/>
    </location>
</feature>
<feature type="transmembrane region" description="Helical" evidence="10">
    <location>
        <begin position="152"/>
        <end position="168"/>
    </location>
</feature>
<evidence type="ECO:0000313" key="12">
    <source>
        <dbReference type="Proteomes" id="UP000016487"/>
    </source>
</evidence>
<feature type="transmembrane region" description="Helical" evidence="10">
    <location>
        <begin position="64"/>
        <end position="81"/>
    </location>
</feature>
<sequence length="210" mass="24646">MIEFIRDVLSGFTAMSYWEYIAVLLSLAYLLLAIKESSWCWPAAFISTFIYTVMYWNGALVMESALNFYYMIMAVVGWRMWQKTQEQSIVPIVSWSLGRHIKIIIVTSIIAVILGYLTDNYINAELAYLDSFTTCFAIVTTYLVAKKVLENFLYWIVIDTASIYLYFAKGYYPTLVLFVFYTVLVCWGYKRWYDEHEQREGQSLAKLEYD</sequence>
<name>A0AAD4AJK3_9GAMM</name>
<comment type="caution">
    <text evidence="11">The sequence shown here is derived from an EMBL/GenBank/DDBJ whole genome shotgun (WGS) entry which is preliminary data.</text>
</comment>
<keyword evidence="8 10" id="KW-1133">Transmembrane helix</keyword>
<evidence type="ECO:0000256" key="10">
    <source>
        <dbReference type="SAM" id="Phobius"/>
    </source>
</evidence>
<dbReference type="Pfam" id="PF04973">
    <property type="entry name" value="NMN_transporter"/>
    <property type="match status" value="1"/>
</dbReference>
<evidence type="ECO:0000256" key="6">
    <source>
        <dbReference type="ARBA" id="ARBA00022475"/>
    </source>
</evidence>
<keyword evidence="5" id="KW-0813">Transport</keyword>
<evidence type="ECO:0000256" key="7">
    <source>
        <dbReference type="ARBA" id="ARBA00022692"/>
    </source>
</evidence>
<comment type="similarity">
    <text evidence="3">Belongs to the nicotinamide ribonucleoside (NR) uptake permease (TC 4.B.1) family.</text>
</comment>
<dbReference type="EMBL" id="AHBZ03000015">
    <property type="protein sequence ID" value="KAF7772273.1"/>
    <property type="molecule type" value="Genomic_DNA"/>
</dbReference>
<evidence type="ECO:0000256" key="3">
    <source>
        <dbReference type="ARBA" id="ARBA00006669"/>
    </source>
</evidence>
<dbReference type="PANTHER" id="PTHR36122:SF2">
    <property type="entry name" value="NICOTINAMIDE RIBOSIDE TRANSPORTER PNUC"/>
    <property type="match status" value="1"/>
</dbReference>
<organism evidence="11 12">
    <name type="scientific">Pseudoalteromonas citrea</name>
    <dbReference type="NCBI Taxonomy" id="43655"/>
    <lineage>
        <taxon>Bacteria</taxon>
        <taxon>Pseudomonadati</taxon>
        <taxon>Pseudomonadota</taxon>
        <taxon>Gammaproteobacteria</taxon>
        <taxon>Alteromonadales</taxon>
        <taxon>Pseudoalteromonadaceae</taxon>
        <taxon>Pseudoalteromonas</taxon>
    </lineage>
</organism>
<reference evidence="11" key="1">
    <citation type="journal article" date="2012" name="J. Bacteriol.">
        <title>Genome sequences of type strains of seven species of the marine bacterium Pseudoalteromonas.</title>
        <authorList>
            <person name="Xie B.B."/>
            <person name="Shu Y.L."/>
            <person name="Qin Q.L."/>
            <person name="Rong J.C."/>
            <person name="Zhang X.Y."/>
            <person name="Chen X.L."/>
            <person name="Shi M."/>
            <person name="He H.L."/>
            <person name="Zhou B.C."/>
            <person name="Zhang Y.Z."/>
        </authorList>
    </citation>
    <scope>NUCLEOTIDE SEQUENCE</scope>
    <source>
        <strain evidence="11">DSM 8771</strain>
    </source>
</reference>
<dbReference type="Proteomes" id="UP000016487">
    <property type="component" value="Unassembled WGS sequence"/>
</dbReference>
<feature type="transmembrane region" description="Helical" evidence="10">
    <location>
        <begin position="39"/>
        <end position="58"/>
    </location>
</feature>
<evidence type="ECO:0000256" key="9">
    <source>
        <dbReference type="ARBA" id="ARBA00023136"/>
    </source>
</evidence>
<feature type="transmembrane region" description="Helical" evidence="10">
    <location>
        <begin position="124"/>
        <end position="145"/>
    </location>
</feature>
<feature type="transmembrane region" description="Helical" evidence="10">
    <location>
        <begin position="12"/>
        <end position="32"/>
    </location>
</feature>
<gene>
    <name evidence="11" type="primary">pnuC</name>
    <name evidence="11" type="ORF">PCIT_a2315</name>
</gene>
<keyword evidence="7 10" id="KW-0812">Transmembrane</keyword>
<keyword evidence="6" id="KW-1003">Cell membrane</keyword>
<dbReference type="GO" id="GO:0005886">
    <property type="term" value="C:plasma membrane"/>
    <property type="evidence" value="ECO:0007669"/>
    <property type="project" value="UniProtKB-SubCell"/>
</dbReference>
<evidence type="ECO:0000256" key="1">
    <source>
        <dbReference type="ARBA" id="ARBA00002672"/>
    </source>
</evidence>
<protein>
    <recommendedName>
        <fullName evidence="4">Nicotinamide riboside transporter PnuC</fullName>
    </recommendedName>
</protein>
<evidence type="ECO:0000256" key="4">
    <source>
        <dbReference type="ARBA" id="ARBA00017522"/>
    </source>
</evidence>